<reference evidence="2 3" key="1">
    <citation type="journal article" date="2012" name="Science">
        <title>The Paleozoic origin of enzymatic lignin decomposition reconstructed from 31 fungal genomes.</title>
        <authorList>
            <person name="Floudas D."/>
            <person name="Binder M."/>
            <person name="Riley R."/>
            <person name="Barry K."/>
            <person name="Blanchette R.A."/>
            <person name="Henrissat B."/>
            <person name="Martinez A.T."/>
            <person name="Otillar R."/>
            <person name="Spatafora J.W."/>
            <person name="Yadav J.S."/>
            <person name="Aerts A."/>
            <person name="Benoit I."/>
            <person name="Boyd A."/>
            <person name="Carlson A."/>
            <person name="Copeland A."/>
            <person name="Coutinho P.M."/>
            <person name="de Vries R.P."/>
            <person name="Ferreira P."/>
            <person name="Findley K."/>
            <person name="Foster B."/>
            <person name="Gaskell J."/>
            <person name="Glotzer D."/>
            <person name="Gorecki P."/>
            <person name="Heitman J."/>
            <person name="Hesse C."/>
            <person name="Hori C."/>
            <person name="Igarashi K."/>
            <person name="Jurgens J.A."/>
            <person name="Kallen N."/>
            <person name="Kersten P."/>
            <person name="Kohler A."/>
            <person name="Kuees U."/>
            <person name="Kumar T.K.A."/>
            <person name="Kuo A."/>
            <person name="LaButti K."/>
            <person name="Larrondo L.F."/>
            <person name="Lindquist E."/>
            <person name="Ling A."/>
            <person name="Lombard V."/>
            <person name="Lucas S."/>
            <person name="Lundell T."/>
            <person name="Martin R."/>
            <person name="McLaughlin D.J."/>
            <person name="Morgenstern I."/>
            <person name="Morin E."/>
            <person name="Murat C."/>
            <person name="Nagy L.G."/>
            <person name="Nolan M."/>
            <person name="Ohm R.A."/>
            <person name="Patyshakuliyeva A."/>
            <person name="Rokas A."/>
            <person name="Ruiz-Duenas F.J."/>
            <person name="Sabat G."/>
            <person name="Salamov A."/>
            <person name="Samejima M."/>
            <person name="Schmutz J."/>
            <person name="Slot J.C."/>
            <person name="St John F."/>
            <person name="Stenlid J."/>
            <person name="Sun H."/>
            <person name="Sun S."/>
            <person name="Syed K."/>
            <person name="Tsang A."/>
            <person name="Wiebenga A."/>
            <person name="Young D."/>
            <person name="Pisabarro A."/>
            <person name="Eastwood D.C."/>
            <person name="Martin F."/>
            <person name="Cullen D."/>
            <person name="Grigoriev I.V."/>
            <person name="Hibbett D.S."/>
        </authorList>
    </citation>
    <scope>NUCLEOTIDE SEQUENCE [LARGE SCALE GENOMIC DNA]</scope>
    <source>
        <strain evidence="2 3">DJM-731 SS1</strain>
    </source>
</reference>
<organism evidence="2 3">
    <name type="scientific">Dacryopinax primogenitus (strain DJM 731)</name>
    <name type="common">Brown rot fungus</name>
    <dbReference type="NCBI Taxonomy" id="1858805"/>
    <lineage>
        <taxon>Eukaryota</taxon>
        <taxon>Fungi</taxon>
        <taxon>Dikarya</taxon>
        <taxon>Basidiomycota</taxon>
        <taxon>Agaricomycotina</taxon>
        <taxon>Dacrymycetes</taxon>
        <taxon>Dacrymycetales</taxon>
        <taxon>Dacrymycetaceae</taxon>
        <taxon>Dacryopinax</taxon>
    </lineage>
</organism>
<name>M5G2V3_DACPD</name>
<dbReference type="GeneID" id="63685734"/>
<dbReference type="HOGENOM" id="CLU_767317_0_0_1"/>
<feature type="compositionally biased region" description="Acidic residues" evidence="1">
    <location>
        <begin position="336"/>
        <end position="345"/>
    </location>
</feature>
<evidence type="ECO:0000256" key="1">
    <source>
        <dbReference type="SAM" id="MobiDB-lite"/>
    </source>
</evidence>
<sequence length="400" mass="44349">MPFYPAYSYNPFPRVMGLMPPRKPFVKPRASTGSAIVRMALPAFHPTPTSPIDIGPAALPALSTQSSDDDESFSSERDMSPSVLTDYEDSDLDNTESLPHYVRAEASATEVTAAEKLIWYLLHKAGQLKNRHLRESVTEFLEHILKAKHYFGIVGSKEKAAYVVAYVATAFENDDEDEEMEATEEEVELSPHRNLSPAELCTIYAQAEDLDYNRCPLKTATPIIAGHQAETGIALQMKDGAPIKTVLQAAPLTLSLIVETPVKATASMTMHASCKRSNIADLNDLVAQLRDMSLERSVTDILHDFHAMLDDIIHPVPAAFTPPTPSSPKRTPEEFSSGDEGDDEDSQARHRTKRARKSLPDDSSEEEDSSDRDSKPARRTIRAHRTIKRSPHRTQFGRAL</sequence>
<proteinExistence type="predicted"/>
<evidence type="ECO:0000313" key="2">
    <source>
        <dbReference type="EMBL" id="EJT98087.1"/>
    </source>
</evidence>
<evidence type="ECO:0000313" key="3">
    <source>
        <dbReference type="Proteomes" id="UP000030653"/>
    </source>
</evidence>
<dbReference type="RefSeq" id="XP_040624985.1">
    <property type="nucleotide sequence ID" value="XM_040770672.1"/>
</dbReference>
<gene>
    <name evidence="2" type="ORF">DACRYDRAFT_118857</name>
</gene>
<feature type="region of interest" description="Disordered" evidence="1">
    <location>
        <begin position="55"/>
        <end position="94"/>
    </location>
</feature>
<dbReference type="Proteomes" id="UP000030653">
    <property type="component" value="Unassembled WGS sequence"/>
</dbReference>
<protein>
    <submittedName>
        <fullName evidence="2">Uncharacterized protein</fullName>
    </submittedName>
</protein>
<dbReference type="AlphaFoldDB" id="M5G2V3"/>
<accession>M5G2V3</accession>
<dbReference type="EMBL" id="JH795874">
    <property type="protein sequence ID" value="EJT98087.1"/>
    <property type="molecule type" value="Genomic_DNA"/>
</dbReference>
<keyword evidence="3" id="KW-1185">Reference proteome</keyword>
<feature type="compositionally biased region" description="Basic residues" evidence="1">
    <location>
        <begin position="377"/>
        <end position="392"/>
    </location>
</feature>
<feature type="region of interest" description="Disordered" evidence="1">
    <location>
        <begin position="316"/>
        <end position="400"/>
    </location>
</feature>